<proteinExistence type="predicted"/>
<protein>
    <submittedName>
        <fullName evidence="4">Acetyltransferase (GNAT) family protein</fullName>
    </submittedName>
</protein>
<dbReference type="GO" id="GO:0005737">
    <property type="term" value="C:cytoplasm"/>
    <property type="evidence" value="ECO:0007669"/>
    <property type="project" value="TreeGrafter"/>
</dbReference>
<dbReference type="Gene3D" id="3.40.630.30">
    <property type="match status" value="1"/>
</dbReference>
<comment type="caution">
    <text evidence="4">The sequence shown here is derived from an EMBL/GenBank/DDBJ whole genome shotgun (WGS) entry which is preliminary data.</text>
</comment>
<dbReference type="SUPFAM" id="SSF55729">
    <property type="entry name" value="Acyl-CoA N-acyltransferases (Nat)"/>
    <property type="match status" value="1"/>
</dbReference>
<evidence type="ECO:0000256" key="2">
    <source>
        <dbReference type="ARBA" id="ARBA00023315"/>
    </source>
</evidence>
<keyword evidence="2" id="KW-0012">Acyltransferase</keyword>
<reference evidence="4 5" key="1">
    <citation type="submission" date="2018-07" db="EMBL/GenBank/DDBJ databases">
        <title>Genomic Encyclopedia of Type Strains, Phase IV (KMG-IV): sequencing the most valuable type-strain genomes for metagenomic binning, comparative biology and taxonomic classification.</title>
        <authorList>
            <person name="Goeker M."/>
        </authorList>
    </citation>
    <scope>NUCLEOTIDE SEQUENCE [LARGE SCALE GENOMIC DNA]</scope>
    <source>
        <strain evidence="4 5">DSM 27696</strain>
    </source>
</reference>
<keyword evidence="5" id="KW-1185">Reference proteome</keyword>
<dbReference type="EMBL" id="QPJJ01000001">
    <property type="protein sequence ID" value="RCW77249.1"/>
    <property type="molecule type" value="Genomic_DNA"/>
</dbReference>
<keyword evidence="1 4" id="KW-0808">Transferase</keyword>
<sequence length="134" mass="15323">MTIFYRQDTENITEENLKELFLSVEWESAQFPEKLLQAIKGSDEVIAAWDGDELIGLINALSDGALTVYFHYVLTHPSYQGKGIGKEMMDKMLDLYQGYQTKMLVAYPNVVEFYGKIGFKTEEGNTPMYMKGKN</sequence>
<dbReference type="OrthoDB" id="9775804at2"/>
<evidence type="ECO:0000256" key="1">
    <source>
        <dbReference type="ARBA" id="ARBA00022679"/>
    </source>
</evidence>
<dbReference type="PANTHER" id="PTHR43626">
    <property type="entry name" value="ACYL-COA N-ACYLTRANSFERASE"/>
    <property type="match status" value="1"/>
</dbReference>
<evidence type="ECO:0000313" key="4">
    <source>
        <dbReference type="EMBL" id="RCW77249.1"/>
    </source>
</evidence>
<dbReference type="RefSeq" id="WP_114351194.1">
    <property type="nucleotide sequence ID" value="NZ_QPJJ01000001.1"/>
</dbReference>
<dbReference type="InterPro" id="IPR045039">
    <property type="entry name" value="NSI-like"/>
</dbReference>
<dbReference type="Pfam" id="PF13673">
    <property type="entry name" value="Acetyltransf_10"/>
    <property type="match status" value="1"/>
</dbReference>
<accession>A0A368YC40</accession>
<dbReference type="InterPro" id="IPR016181">
    <property type="entry name" value="Acyl_CoA_acyltransferase"/>
</dbReference>
<evidence type="ECO:0000313" key="5">
    <source>
        <dbReference type="Proteomes" id="UP000252585"/>
    </source>
</evidence>
<dbReference type="InterPro" id="IPR000182">
    <property type="entry name" value="GNAT_dom"/>
</dbReference>
<dbReference type="Proteomes" id="UP000252585">
    <property type="component" value="Unassembled WGS sequence"/>
</dbReference>
<dbReference type="AlphaFoldDB" id="A0A368YC40"/>
<dbReference type="CDD" id="cd04301">
    <property type="entry name" value="NAT_SF"/>
    <property type="match status" value="1"/>
</dbReference>
<dbReference type="GO" id="GO:0008080">
    <property type="term" value="F:N-acetyltransferase activity"/>
    <property type="evidence" value="ECO:0007669"/>
    <property type="project" value="InterPro"/>
</dbReference>
<organism evidence="4 5">
    <name type="scientific">Saliterribacillus persicus</name>
    <dbReference type="NCBI Taxonomy" id="930114"/>
    <lineage>
        <taxon>Bacteria</taxon>
        <taxon>Bacillati</taxon>
        <taxon>Bacillota</taxon>
        <taxon>Bacilli</taxon>
        <taxon>Bacillales</taxon>
        <taxon>Bacillaceae</taxon>
        <taxon>Saliterribacillus</taxon>
    </lineage>
</organism>
<feature type="domain" description="N-acetyltransferase" evidence="3">
    <location>
        <begin position="3"/>
        <end position="134"/>
    </location>
</feature>
<evidence type="ECO:0000259" key="3">
    <source>
        <dbReference type="PROSITE" id="PS51186"/>
    </source>
</evidence>
<name>A0A368YC40_9BACI</name>
<gene>
    <name evidence="4" type="ORF">DFR57_101118</name>
</gene>
<dbReference type="PANTHER" id="PTHR43626:SF4">
    <property type="entry name" value="GCN5-RELATED N-ACETYLTRANSFERASE 2, CHLOROPLASTIC"/>
    <property type="match status" value="1"/>
</dbReference>
<dbReference type="PROSITE" id="PS51186">
    <property type="entry name" value="GNAT"/>
    <property type="match status" value="1"/>
</dbReference>